<evidence type="ECO:0000256" key="1">
    <source>
        <dbReference type="SAM" id="MobiDB-lite"/>
    </source>
</evidence>
<evidence type="ECO:0000313" key="2">
    <source>
        <dbReference type="EnsemblMetazoa" id="PPA11238.1"/>
    </source>
</evidence>
<accession>A0A8R1UBQ1</accession>
<accession>A0A2A6BMC7</accession>
<proteinExistence type="predicted"/>
<gene>
    <name evidence="2" type="primary">WBGene00100792</name>
</gene>
<feature type="compositionally biased region" description="Low complexity" evidence="1">
    <location>
        <begin position="158"/>
        <end position="168"/>
    </location>
</feature>
<feature type="region of interest" description="Disordered" evidence="1">
    <location>
        <begin position="127"/>
        <end position="178"/>
    </location>
</feature>
<reference evidence="3" key="1">
    <citation type="journal article" date="2008" name="Nat. Genet.">
        <title>The Pristionchus pacificus genome provides a unique perspective on nematode lifestyle and parasitism.</title>
        <authorList>
            <person name="Dieterich C."/>
            <person name="Clifton S.W."/>
            <person name="Schuster L.N."/>
            <person name="Chinwalla A."/>
            <person name="Delehaunty K."/>
            <person name="Dinkelacker I."/>
            <person name="Fulton L."/>
            <person name="Fulton R."/>
            <person name="Godfrey J."/>
            <person name="Minx P."/>
            <person name="Mitreva M."/>
            <person name="Roeseler W."/>
            <person name="Tian H."/>
            <person name="Witte H."/>
            <person name="Yang S.P."/>
            <person name="Wilson R.K."/>
            <person name="Sommer R.J."/>
        </authorList>
    </citation>
    <scope>NUCLEOTIDE SEQUENCE [LARGE SCALE GENOMIC DNA]</scope>
    <source>
        <strain evidence="3">PS312</strain>
    </source>
</reference>
<dbReference type="EnsemblMetazoa" id="PPA11238.1">
    <property type="protein sequence ID" value="PPA11238.1"/>
    <property type="gene ID" value="WBGene00100792"/>
</dbReference>
<protein>
    <submittedName>
        <fullName evidence="2">Uncharacterized protein</fullName>
    </submittedName>
</protein>
<keyword evidence="3" id="KW-1185">Reference proteome</keyword>
<dbReference type="Proteomes" id="UP000005239">
    <property type="component" value="Unassembled WGS sequence"/>
</dbReference>
<reference evidence="2" key="2">
    <citation type="submission" date="2022-06" db="UniProtKB">
        <authorList>
            <consortium name="EnsemblMetazoa"/>
        </authorList>
    </citation>
    <scope>IDENTIFICATION</scope>
    <source>
        <strain evidence="2">PS312</strain>
    </source>
</reference>
<organism evidence="2 3">
    <name type="scientific">Pristionchus pacificus</name>
    <name type="common">Parasitic nematode worm</name>
    <dbReference type="NCBI Taxonomy" id="54126"/>
    <lineage>
        <taxon>Eukaryota</taxon>
        <taxon>Metazoa</taxon>
        <taxon>Ecdysozoa</taxon>
        <taxon>Nematoda</taxon>
        <taxon>Chromadorea</taxon>
        <taxon>Rhabditida</taxon>
        <taxon>Rhabditina</taxon>
        <taxon>Diplogasteromorpha</taxon>
        <taxon>Diplogasteroidea</taxon>
        <taxon>Neodiplogasteridae</taxon>
        <taxon>Pristionchus</taxon>
    </lineage>
</organism>
<dbReference type="AlphaFoldDB" id="A0A2A6BMC7"/>
<sequence length="216" mass="24506">MLNSTLFDDVKNCFEEMKNPDNLIMDYFSHGTCGDLARRLAMDWLRIRSPKIPKLLLKRRAKMGDSVAQKMIRISEDEENISSVCSIMEDNEEDEEFNPFTANDNVSRAPTAKVSKRAYLSPSTCFNSRSTCPKKLPEETPLEEISQRTAKKAKERSPSSTSPSTVSKKASEEARIAEISQRIAQNKAAKDAKHRKTVVISDHDYTAKLRRSRMSK</sequence>
<evidence type="ECO:0000313" key="3">
    <source>
        <dbReference type="Proteomes" id="UP000005239"/>
    </source>
</evidence>
<name>A0A2A6BMC7_PRIPA</name>